<reference evidence="2 3" key="1">
    <citation type="submission" date="2018-12" db="EMBL/GenBank/DDBJ databases">
        <title>Genome Sequence of Candidatus Viridilinea halotolerans isolated from saline sulfide-rich spring.</title>
        <authorList>
            <person name="Grouzdev D.S."/>
            <person name="Burganskaya E.I."/>
            <person name="Krutkina M.S."/>
            <person name="Sukhacheva M.V."/>
            <person name="Gorlenko V.M."/>
        </authorList>
    </citation>
    <scope>NUCLEOTIDE SEQUENCE [LARGE SCALE GENOMIC DNA]</scope>
    <source>
        <strain evidence="2">Chok-6</strain>
    </source>
</reference>
<keyword evidence="1" id="KW-1133">Transmembrane helix</keyword>
<evidence type="ECO:0000256" key="1">
    <source>
        <dbReference type="SAM" id="Phobius"/>
    </source>
</evidence>
<comment type="caution">
    <text evidence="2">The sequence shown here is derived from an EMBL/GenBank/DDBJ whole genome shotgun (WGS) entry which is preliminary data.</text>
</comment>
<keyword evidence="1" id="KW-0472">Membrane</keyword>
<feature type="transmembrane region" description="Helical" evidence="1">
    <location>
        <begin position="207"/>
        <end position="229"/>
    </location>
</feature>
<evidence type="ECO:0000313" key="3">
    <source>
        <dbReference type="Proteomes" id="UP000280307"/>
    </source>
</evidence>
<accession>A0A426TXU2</accession>
<dbReference type="InterPro" id="IPR011990">
    <property type="entry name" value="TPR-like_helical_dom_sf"/>
</dbReference>
<gene>
    <name evidence="2" type="ORF">EI684_13355</name>
</gene>
<dbReference type="AlphaFoldDB" id="A0A426TXU2"/>
<organism evidence="2 3">
    <name type="scientific">Candidatus Viridilinea halotolerans</name>
    <dbReference type="NCBI Taxonomy" id="2491704"/>
    <lineage>
        <taxon>Bacteria</taxon>
        <taxon>Bacillati</taxon>
        <taxon>Chloroflexota</taxon>
        <taxon>Chloroflexia</taxon>
        <taxon>Chloroflexales</taxon>
        <taxon>Chloroflexineae</taxon>
        <taxon>Oscillochloridaceae</taxon>
        <taxon>Candidatus Viridilinea</taxon>
    </lineage>
</organism>
<proteinExistence type="predicted"/>
<dbReference type="SUPFAM" id="SSF48452">
    <property type="entry name" value="TPR-like"/>
    <property type="match status" value="1"/>
</dbReference>
<feature type="transmembrane region" description="Helical" evidence="1">
    <location>
        <begin position="250"/>
        <end position="269"/>
    </location>
</feature>
<dbReference type="EMBL" id="RSAS01000524">
    <property type="protein sequence ID" value="RRR70416.1"/>
    <property type="molecule type" value="Genomic_DNA"/>
</dbReference>
<sequence length="293" mass="31385">MTGSTSAAEEVAILLSEGHAALLAGDAYGARQRFRRVLELDGERVDAWVGLAGSVRPYREKREHLQRALLISPGHPDALAVLHHVEARIAAGEVLAPGGVQMREREGLLGETETHEEEVPSSASVEVGAATELLSCYIHPERDTGLRCTSCERPICGECATRAAVGQLCPECTKQRRPVNYQVGGSEVAIAGGIALFYGLLVSFLALQLFALMGLFGFIVAFLLGPMAGDLLVRLVDRGTKNKRGQPMQLAVSIGYALGALPWMGLFVLIGSFPLVLLLFTIIAISTALTRLR</sequence>
<dbReference type="SUPFAM" id="SSF57845">
    <property type="entry name" value="B-box zinc-binding domain"/>
    <property type="match status" value="1"/>
</dbReference>
<keyword evidence="1" id="KW-0812">Transmembrane</keyword>
<evidence type="ECO:0000313" key="2">
    <source>
        <dbReference type="EMBL" id="RRR70416.1"/>
    </source>
</evidence>
<dbReference type="CDD" id="cd19756">
    <property type="entry name" value="Bbox2"/>
    <property type="match status" value="1"/>
</dbReference>
<protein>
    <submittedName>
        <fullName evidence="2">Uncharacterized protein</fullName>
    </submittedName>
</protein>
<dbReference type="Proteomes" id="UP000280307">
    <property type="component" value="Unassembled WGS sequence"/>
</dbReference>
<name>A0A426TXU2_9CHLR</name>
<feature type="transmembrane region" description="Helical" evidence="1">
    <location>
        <begin position="183"/>
        <end position="201"/>
    </location>
</feature>